<dbReference type="GO" id="GO:0005634">
    <property type="term" value="C:nucleus"/>
    <property type="evidence" value="ECO:0007669"/>
    <property type="project" value="TreeGrafter"/>
</dbReference>
<reference evidence="9 10" key="1">
    <citation type="submission" date="2015-05" db="EMBL/GenBank/DDBJ databases">
        <authorList>
            <person name="Fogelqvist Johan"/>
        </authorList>
    </citation>
    <scope>NUCLEOTIDE SEQUENCE [LARGE SCALE GENOMIC DNA]</scope>
    <source>
        <strain evidence="8">VL1</strain>
        <strain evidence="7">VL2</strain>
    </source>
</reference>
<evidence type="ECO:0000256" key="1">
    <source>
        <dbReference type="ARBA" id="ARBA00022527"/>
    </source>
</evidence>
<keyword evidence="1" id="KW-0723">Serine/threonine-protein kinase</keyword>
<keyword evidence="3" id="KW-0547">Nucleotide-binding</keyword>
<dbReference type="PROSITE" id="PS50011">
    <property type="entry name" value="PROTEIN_KINASE_DOM"/>
    <property type="match status" value="1"/>
</dbReference>
<evidence type="ECO:0000313" key="10">
    <source>
        <dbReference type="Proteomes" id="UP000045706"/>
    </source>
</evidence>
<dbReference type="Gene3D" id="1.10.510.10">
    <property type="entry name" value="Transferase(Phosphotransferase) domain 1"/>
    <property type="match status" value="1"/>
</dbReference>
<name>A0A0G4L2J1_VERLO</name>
<sequence>MYSSVRPGQRQYIVSPESVFEVSGPNGRHACFVLELMGPNLNTLLRRHPLFCVGKPWERRFPKQVAKQILKDMLPGVQSLHDCGIVHGDLHPGNILVYIPPLEEAGVSEESLAQTPDEGTLLIRRDGLQDYWASTCLLEPAPLIDYVVLDRDPLVKITDLCAAFFQSSPVSKPLTPVTLRAPETILGLDLGKTTDIWCVGCLVFELITGRQLFVRLEALQGDESDERTNDEHLIQLSQVLGPMSTNLFTHWQRGPQYYGL</sequence>
<keyword evidence="5" id="KW-0067">ATP-binding</keyword>
<dbReference type="GO" id="GO:0004674">
    <property type="term" value="F:protein serine/threonine kinase activity"/>
    <property type="evidence" value="ECO:0007669"/>
    <property type="project" value="UniProtKB-KW"/>
</dbReference>
<dbReference type="PANTHER" id="PTHR45646:SF11">
    <property type="entry name" value="SERINE_THREONINE-PROTEIN KINASE DOA"/>
    <property type="match status" value="1"/>
</dbReference>
<dbReference type="GO" id="GO:0005524">
    <property type="term" value="F:ATP binding"/>
    <property type="evidence" value="ECO:0007669"/>
    <property type="project" value="UniProtKB-KW"/>
</dbReference>
<dbReference type="AlphaFoldDB" id="A0A0G4L2J1"/>
<dbReference type="Gene3D" id="3.30.200.20">
    <property type="entry name" value="Phosphorylase Kinase, domain 1"/>
    <property type="match status" value="1"/>
</dbReference>
<feature type="non-terminal residue" evidence="7">
    <location>
        <position position="260"/>
    </location>
</feature>
<gene>
    <name evidence="8" type="ORF">BN1708_015182</name>
    <name evidence="7" type="ORF">BN1723_010887</name>
</gene>
<dbReference type="Proteomes" id="UP000045706">
    <property type="component" value="Unassembled WGS sequence"/>
</dbReference>
<evidence type="ECO:0000259" key="6">
    <source>
        <dbReference type="PROSITE" id="PS50011"/>
    </source>
</evidence>
<dbReference type="SUPFAM" id="SSF56112">
    <property type="entry name" value="Protein kinase-like (PK-like)"/>
    <property type="match status" value="1"/>
</dbReference>
<accession>A0A0G4L2J1</accession>
<evidence type="ECO:0000256" key="4">
    <source>
        <dbReference type="ARBA" id="ARBA00022777"/>
    </source>
</evidence>
<keyword evidence="4" id="KW-0418">Kinase</keyword>
<dbReference type="InterPro" id="IPR000719">
    <property type="entry name" value="Prot_kinase_dom"/>
</dbReference>
<evidence type="ECO:0000313" key="8">
    <source>
        <dbReference type="EMBL" id="CRK28302.1"/>
    </source>
</evidence>
<dbReference type="InterPro" id="IPR011009">
    <property type="entry name" value="Kinase-like_dom_sf"/>
</dbReference>
<protein>
    <recommendedName>
        <fullName evidence="6">Protein kinase domain-containing protein</fullName>
    </recommendedName>
</protein>
<keyword evidence="2" id="KW-0808">Transferase</keyword>
<dbReference type="GO" id="GO:0043484">
    <property type="term" value="P:regulation of RNA splicing"/>
    <property type="evidence" value="ECO:0007669"/>
    <property type="project" value="TreeGrafter"/>
</dbReference>
<evidence type="ECO:0000256" key="2">
    <source>
        <dbReference type="ARBA" id="ARBA00022679"/>
    </source>
</evidence>
<evidence type="ECO:0000313" key="9">
    <source>
        <dbReference type="Proteomes" id="UP000044602"/>
    </source>
</evidence>
<evidence type="ECO:0000313" key="7">
    <source>
        <dbReference type="EMBL" id="CRK16203.1"/>
    </source>
</evidence>
<evidence type="ECO:0000256" key="3">
    <source>
        <dbReference type="ARBA" id="ARBA00022741"/>
    </source>
</evidence>
<dbReference type="PANTHER" id="PTHR45646">
    <property type="entry name" value="SERINE/THREONINE-PROTEIN KINASE DOA-RELATED"/>
    <property type="match status" value="1"/>
</dbReference>
<evidence type="ECO:0000256" key="5">
    <source>
        <dbReference type="ARBA" id="ARBA00022840"/>
    </source>
</evidence>
<organism evidence="7 10">
    <name type="scientific">Verticillium longisporum</name>
    <name type="common">Verticillium dahliae var. longisporum</name>
    <dbReference type="NCBI Taxonomy" id="100787"/>
    <lineage>
        <taxon>Eukaryota</taxon>
        <taxon>Fungi</taxon>
        <taxon>Dikarya</taxon>
        <taxon>Ascomycota</taxon>
        <taxon>Pezizomycotina</taxon>
        <taxon>Sordariomycetes</taxon>
        <taxon>Hypocreomycetidae</taxon>
        <taxon>Glomerellales</taxon>
        <taxon>Plectosphaerellaceae</taxon>
        <taxon>Verticillium</taxon>
    </lineage>
</organism>
<dbReference type="EMBL" id="CVQI01006669">
    <property type="protein sequence ID" value="CRK16203.1"/>
    <property type="molecule type" value="Genomic_DNA"/>
</dbReference>
<keyword evidence="9" id="KW-1185">Reference proteome</keyword>
<dbReference type="InterPro" id="IPR051175">
    <property type="entry name" value="CLK_kinases"/>
</dbReference>
<dbReference type="EMBL" id="CVQH01020696">
    <property type="protein sequence ID" value="CRK28302.1"/>
    <property type="molecule type" value="Genomic_DNA"/>
</dbReference>
<proteinExistence type="predicted"/>
<feature type="domain" description="Protein kinase" evidence="6">
    <location>
        <begin position="1"/>
        <end position="260"/>
    </location>
</feature>
<dbReference type="Proteomes" id="UP000044602">
    <property type="component" value="Unassembled WGS sequence"/>
</dbReference>
<dbReference type="SMART" id="SM00220">
    <property type="entry name" value="S_TKc"/>
    <property type="match status" value="1"/>
</dbReference>